<dbReference type="OrthoDB" id="2716206at2759"/>
<reference evidence="1 2" key="1">
    <citation type="submission" date="2021-08" db="EMBL/GenBank/DDBJ databases">
        <title>Draft Genome Sequence of Phanerochaete sordida strain YK-624.</title>
        <authorList>
            <person name="Mori T."/>
            <person name="Dohra H."/>
            <person name="Suzuki T."/>
            <person name="Kawagishi H."/>
            <person name="Hirai H."/>
        </authorList>
    </citation>
    <scope>NUCLEOTIDE SEQUENCE [LARGE SCALE GENOMIC DNA]</scope>
    <source>
        <strain evidence="1 2">YK-624</strain>
    </source>
</reference>
<accession>A0A9P3GTF1</accession>
<evidence type="ECO:0000313" key="1">
    <source>
        <dbReference type="EMBL" id="GJF00757.1"/>
    </source>
</evidence>
<proteinExistence type="predicted"/>
<dbReference type="AlphaFoldDB" id="A0A9P3GTF1"/>
<keyword evidence="2" id="KW-1185">Reference proteome</keyword>
<gene>
    <name evidence="1" type="ORF">PsYK624_170580</name>
</gene>
<sequence length="334" mass="37029">MPFEICPFAVQSQALTALHVSENVKAFLALPPGLQRARIDSWSLLKVLGLALYSGYGCTVAEEALSRWWTSTLSAIGDPAEIRRVMRDTGAVLSGSRAVRFLDRESSFDCSDWDFYTTEAGYDTFCSFVREQLGGVEVSRVVGARPSRPFDGTSATANSTELKERRKFVTPNGSMDVMCSKTASALSPLTVFHSTVVMNYLTADGFCLAYPMPFFKRFNIRGHDADDRCVAKYRRRGFTVAEPELLFAAGSTEHACLPWGLCTRHVRAFGDRYCLAFTFEKQGRPITHLCAFPRPLPTCMQEARGDDTATEEGLTVDDFPACVQFIPASLPWLD</sequence>
<name>A0A9P3GTF1_9APHY</name>
<protein>
    <submittedName>
        <fullName evidence="1">Uncharacterized protein</fullName>
    </submittedName>
</protein>
<dbReference type="Proteomes" id="UP000703269">
    <property type="component" value="Unassembled WGS sequence"/>
</dbReference>
<dbReference type="EMBL" id="BPQB01000196">
    <property type="protein sequence ID" value="GJF00757.1"/>
    <property type="molecule type" value="Genomic_DNA"/>
</dbReference>
<evidence type="ECO:0000313" key="2">
    <source>
        <dbReference type="Proteomes" id="UP000703269"/>
    </source>
</evidence>
<organism evidence="1 2">
    <name type="scientific">Phanerochaete sordida</name>
    <dbReference type="NCBI Taxonomy" id="48140"/>
    <lineage>
        <taxon>Eukaryota</taxon>
        <taxon>Fungi</taxon>
        <taxon>Dikarya</taxon>
        <taxon>Basidiomycota</taxon>
        <taxon>Agaricomycotina</taxon>
        <taxon>Agaricomycetes</taxon>
        <taxon>Polyporales</taxon>
        <taxon>Phanerochaetaceae</taxon>
        <taxon>Phanerochaete</taxon>
    </lineage>
</organism>
<comment type="caution">
    <text evidence="1">The sequence shown here is derived from an EMBL/GenBank/DDBJ whole genome shotgun (WGS) entry which is preliminary data.</text>
</comment>